<dbReference type="PANTHER" id="PTHR16228">
    <property type="entry name" value="DIVALENT CATION TRANSPORTER SOLUTE CARRIER FAMILY 41"/>
    <property type="match status" value="1"/>
</dbReference>
<dbReference type="AlphaFoldDB" id="A0A9P9YXZ4"/>
<evidence type="ECO:0000256" key="8">
    <source>
        <dbReference type="ARBA" id="ARBA00023136"/>
    </source>
</evidence>
<evidence type="ECO:0000256" key="1">
    <source>
        <dbReference type="ARBA" id="ARBA00004141"/>
    </source>
</evidence>
<keyword evidence="3" id="KW-0813">Transport</keyword>
<accession>A0A9P9YXZ4</accession>
<comment type="caution">
    <text evidence="12">The sequence shown here is derived from an EMBL/GenBank/DDBJ whole genome shotgun (WGS) entry which is preliminary data.</text>
</comment>
<dbReference type="InterPro" id="IPR045349">
    <property type="entry name" value="SLC41A1-3"/>
</dbReference>
<comment type="similarity">
    <text evidence="2">Belongs to the SLC41A transporter family.</text>
</comment>
<dbReference type="FunFam" id="1.10.357.20:FF:000001">
    <property type="entry name" value="Solute carrier family 41 member 2"/>
    <property type="match status" value="1"/>
</dbReference>
<evidence type="ECO:0000313" key="13">
    <source>
        <dbReference type="Proteomes" id="UP001059596"/>
    </source>
</evidence>
<dbReference type="OrthoDB" id="5791097at2759"/>
<keyword evidence="6 10" id="KW-1133">Transmembrane helix</keyword>
<feature type="transmembrane region" description="Helical" evidence="10">
    <location>
        <begin position="29"/>
        <end position="50"/>
    </location>
</feature>
<evidence type="ECO:0000313" key="12">
    <source>
        <dbReference type="EMBL" id="KAI8044744.1"/>
    </source>
</evidence>
<keyword evidence="13" id="KW-1185">Reference proteome</keyword>
<evidence type="ECO:0000256" key="10">
    <source>
        <dbReference type="SAM" id="Phobius"/>
    </source>
</evidence>
<reference evidence="12" key="1">
    <citation type="journal article" date="2023" name="Genome Biol. Evol.">
        <title>Long-read-based Genome Assembly of Drosophila gunungcola Reveals Fewer Chemosensory Genes in Flower-breeding Species.</title>
        <authorList>
            <person name="Negi A."/>
            <person name="Liao B.Y."/>
            <person name="Yeh S.D."/>
        </authorList>
    </citation>
    <scope>NUCLEOTIDE SEQUENCE</scope>
    <source>
        <strain evidence="12">Sukarami</strain>
    </source>
</reference>
<dbReference type="PANTHER" id="PTHR16228:SF26">
    <property type="entry name" value="SOLUTE CARRIER FAMILY 41 MEMBER 1-LIKE PROTEIN"/>
    <property type="match status" value="1"/>
</dbReference>
<evidence type="ECO:0000256" key="5">
    <source>
        <dbReference type="ARBA" id="ARBA00022842"/>
    </source>
</evidence>
<evidence type="ECO:0000256" key="2">
    <source>
        <dbReference type="ARBA" id="ARBA00009749"/>
    </source>
</evidence>
<feature type="transmembrane region" description="Helical" evidence="10">
    <location>
        <begin position="336"/>
        <end position="355"/>
    </location>
</feature>
<evidence type="ECO:0000256" key="9">
    <source>
        <dbReference type="SAM" id="MobiDB-lite"/>
    </source>
</evidence>
<dbReference type="GO" id="GO:0008324">
    <property type="term" value="F:monoatomic cation transmembrane transporter activity"/>
    <property type="evidence" value="ECO:0007669"/>
    <property type="project" value="InterPro"/>
</dbReference>
<dbReference type="Proteomes" id="UP001059596">
    <property type="component" value="Chromosome 3R"/>
</dbReference>
<keyword evidence="5" id="KW-0460">Magnesium</keyword>
<feature type="transmembrane region" description="Helical" evidence="10">
    <location>
        <begin position="101"/>
        <end position="124"/>
    </location>
</feature>
<feature type="transmembrane region" description="Helical" evidence="10">
    <location>
        <begin position="144"/>
        <end position="172"/>
    </location>
</feature>
<dbReference type="SUPFAM" id="SSF161093">
    <property type="entry name" value="MgtE membrane domain-like"/>
    <property type="match status" value="2"/>
</dbReference>
<feature type="transmembrane region" description="Helical" evidence="10">
    <location>
        <begin position="184"/>
        <end position="208"/>
    </location>
</feature>
<dbReference type="InterPro" id="IPR036739">
    <property type="entry name" value="SLC41_membr_dom_sf"/>
</dbReference>
<proteinExistence type="inferred from homology"/>
<dbReference type="GO" id="GO:0005886">
    <property type="term" value="C:plasma membrane"/>
    <property type="evidence" value="ECO:0007669"/>
    <property type="project" value="TreeGrafter"/>
</dbReference>
<feature type="transmembrane region" description="Helical" evidence="10">
    <location>
        <begin position="407"/>
        <end position="429"/>
    </location>
</feature>
<feature type="region of interest" description="Disordered" evidence="9">
    <location>
        <begin position="1"/>
        <end position="21"/>
    </location>
</feature>
<evidence type="ECO:0000259" key="11">
    <source>
        <dbReference type="Pfam" id="PF01769"/>
    </source>
</evidence>
<dbReference type="InterPro" id="IPR006667">
    <property type="entry name" value="SLC41_membr_dom"/>
</dbReference>
<sequence>MTDVTEKQVPKTTPEDGNQSEHEPWYSTLIQIGIPFFLAGLGTITAGLMLGNVQDWSVYREVNELFVLVSVLCGLKGNLDMCVASRICTHSNLGHLSIRKAVLQIMVGNMALVQLQAIVCAVLLSTLTVGINAAVNQDFSVEHYPLLTAAALITSSTSCFLLDSIVMVVILFSQHYSFNPDYMAIPIVASIGDVVTISLLSFSAALMYELCQSHLWIAICVVIGYVVVMMPVWLAVVLRNVYVRPILMVSWIPVIGALCISQIAGFVLSSSVEDFRAFAIFSPIINGIGGNLVSVQASHLGSVLYRRSSLGILPGDSRILEWPHRVYFRGTVYSRVTRILIAISVPGNVVLVILADYLRMAHVSVKWVFVVAFVVTSLLQLLILLWLAHALVHLLWRRKIDPDTAAIPYLTAVGDALGTGLLAVMFHLLRWTEEEYKPRDQPWLKISY</sequence>
<feature type="transmembrane region" description="Helical" evidence="10">
    <location>
        <begin position="367"/>
        <end position="387"/>
    </location>
</feature>
<keyword evidence="7" id="KW-0406">Ion transport</keyword>
<dbReference type="Gene3D" id="1.10.357.20">
    <property type="entry name" value="SLC41 divalent cation transporters, integral membrane domain"/>
    <property type="match status" value="2"/>
</dbReference>
<evidence type="ECO:0000256" key="7">
    <source>
        <dbReference type="ARBA" id="ARBA00023065"/>
    </source>
</evidence>
<dbReference type="EMBL" id="JAMKOV010000001">
    <property type="protein sequence ID" value="KAI8044744.1"/>
    <property type="molecule type" value="Genomic_DNA"/>
</dbReference>
<protein>
    <recommendedName>
        <fullName evidence="11">SLC41A/MgtE integral membrane domain-containing protein</fullName>
    </recommendedName>
</protein>
<keyword evidence="4 10" id="KW-0812">Transmembrane</keyword>
<gene>
    <name evidence="12" type="ORF">M5D96_000916</name>
</gene>
<feature type="transmembrane region" description="Helical" evidence="10">
    <location>
        <begin position="245"/>
        <end position="268"/>
    </location>
</feature>
<feature type="transmembrane region" description="Helical" evidence="10">
    <location>
        <begin position="214"/>
        <end position="238"/>
    </location>
</feature>
<keyword evidence="8 10" id="KW-0472">Membrane</keyword>
<evidence type="ECO:0000256" key="3">
    <source>
        <dbReference type="ARBA" id="ARBA00022448"/>
    </source>
</evidence>
<organism evidence="12 13">
    <name type="scientific">Drosophila gunungcola</name>
    <name type="common">fruit fly</name>
    <dbReference type="NCBI Taxonomy" id="103775"/>
    <lineage>
        <taxon>Eukaryota</taxon>
        <taxon>Metazoa</taxon>
        <taxon>Ecdysozoa</taxon>
        <taxon>Arthropoda</taxon>
        <taxon>Hexapoda</taxon>
        <taxon>Insecta</taxon>
        <taxon>Pterygota</taxon>
        <taxon>Neoptera</taxon>
        <taxon>Endopterygota</taxon>
        <taxon>Diptera</taxon>
        <taxon>Brachycera</taxon>
        <taxon>Muscomorpha</taxon>
        <taxon>Ephydroidea</taxon>
        <taxon>Drosophilidae</taxon>
        <taxon>Drosophila</taxon>
        <taxon>Sophophora</taxon>
    </lineage>
</organism>
<comment type="subcellular location">
    <subcellularLocation>
        <location evidence="1">Membrane</location>
        <topology evidence="1">Multi-pass membrane protein</topology>
    </subcellularLocation>
</comment>
<evidence type="ECO:0000256" key="4">
    <source>
        <dbReference type="ARBA" id="ARBA00022692"/>
    </source>
</evidence>
<feature type="domain" description="SLC41A/MgtE integral membrane" evidence="11">
    <location>
        <begin position="70"/>
        <end position="201"/>
    </location>
</feature>
<feature type="domain" description="SLC41A/MgtE integral membrane" evidence="11">
    <location>
        <begin position="283"/>
        <end position="424"/>
    </location>
</feature>
<evidence type="ECO:0000256" key="6">
    <source>
        <dbReference type="ARBA" id="ARBA00022989"/>
    </source>
</evidence>
<dbReference type="Pfam" id="PF01769">
    <property type="entry name" value="MgtE"/>
    <property type="match status" value="2"/>
</dbReference>
<name>A0A9P9YXZ4_9MUSC</name>